<reference evidence="1" key="1">
    <citation type="submission" date="2020-05" db="EMBL/GenBank/DDBJ databases">
        <title>Large-scale comparative analyses of tick genomes elucidate their genetic diversity and vector capacities.</title>
        <authorList>
            <person name="Jia N."/>
            <person name="Wang J."/>
            <person name="Shi W."/>
            <person name="Du L."/>
            <person name="Sun Y."/>
            <person name="Zhan W."/>
            <person name="Jiang J."/>
            <person name="Wang Q."/>
            <person name="Zhang B."/>
            <person name="Ji P."/>
            <person name="Sakyi L.B."/>
            <person name="Cui X."/>
            <person name="Yuan T."/>
            <person name="Jiang B."/>
            <person name="Yang W."/>
            <person name="Lam T.T.-Y."/>
            <person name="Chang Q."/>
            <person name="Ding S."/>
            <person name="Wang X."/>
            <person name="Zhu J."/>
            <person name="Ruan X."/>
            <person name="Zhao L."/>
            <person name="Wei J."/>
            <person name="Que T."/>
            <person name="Du C."/>
            <person name="Cheng J."/>
            <person name="Dai P."/>
            <person name="Han X."/>
            <person name="Huang E."/>
            <person name="Gao Y."/>
            <person name="Liu J."/>
            <person name="Shao H."/>
            <person name="Ye R."/>
            <person name="Li L."/>
            <person name="Wei W."/>
            <person name="Wang X."/>
            <person name="Wang C."/>
            <person name="Yang T."/>
            <person name="Huo Q."/>
            <person name="Li W."/>
            <person name="Guo W."/>
            <person name="Chen H."/>
            <person name="Zhou L."/>
            <person name="Ni X."/>
            <person name="Tian J."/>
            <person name="Zhou Y."/>
            <person name="Sheng Y."/>
            <person name="Liu T."/>
            <person name="Pan Y."/>
            <person name="Xia L."/>
            <person name="Li J."/>
            <person name="Zhao F."/>
            <person name="Cao W."/>
        </authorList>
    </citation>
    <scope>NUCLEOTIDE SEQUENCE</scope>
    <source>
        <strain evidence="1">Dsil-2018</strain>
    </source>
</reference>
<comment type="caution">
    <text evidence="1">The sequence shown here is derived from an EMBL/GenBank/DDBJ whole genome shotgun (WGS) entry which is preliminary data.</text>
</comment>
<evidence type="ECO:0000313" key="2">
    <source>
        <dbReference type="Proteomes" id="UP000821865"/>
    </source>
</evidence>
<name>A0ACB8CIX5_DERSI</name>
<gene>
    <name evidence="1" type="ORF">HPB49_000741</name>
</gene>
<evidence type="ECO:0000313" key="1">
    <source>
        <dbReference type="EMBL" id="KAH7944800.1"/>
    </source>
</evidence>
<dbReference type="EMBL" id="CM023475">
    <property type="protein sequence ID" value="KAH7944800.1"/>
    <property type="molecule type" value="Genomic_DNA"/>
</dbReference>
<proteinExistence type="predicted"/>
<organism evidence="1 2">
    <name type="scientific">Dermacentor silvarum</name>
    <name type="common">Tick</name>
    <dbReference type="NCBI Taxonomy" id="543639"/>
    <lineage>
        <taxon>Eukaryota</taxon>
        <taxon>Metazoa</taxon>
        <taxon>Ecdysozoa</taxon>
        <taxon>Arthropoda</taxon>
        <taxon>Chelicerata</taxon>
        <taxon>Arachnida</taxon>
        <taxon>Acari</taxon>
        <taxon>Parasitiformes</taxon>
        <taxon>Ixodida</taxon>
        <taxon>Ixodoidea</taxon>
        <taxon>Ixodidae</taxon>
        <taxon>Rhipicephalinae</taxon>
        <taxon>Dermacentor</taxon>
    </lineage>
</organism>
<dbReference type="Proteomes" id="UP000821865">
    <property type="component" value="Chromosome 6"/>
</dbReference>
<keyword evidence="2" id="KW-1185">Reference proteome</keyword>
<protein>
    <submittedName>
        <fullName evidence="1">Uncharacterized protein</fullName>
    </submittedName>
</protein>
<sequence>MALTTAAVAEPVAPMRQQRKPSPPVSSSDLGSGGGGGGGRRRQGSQANGTPTTATRSPKCARCRNHGLSIAIRGHKRFCKFRQCESPKCRLTVERQKVMAAQVALRRAQAQDEALGRIPTDEDAKPVLPTDPGAPMLQQTAPASLLGGPSGAALAVSTNSAFRAAPGNNCPFLNAEAPAMMSYFAGDSVLAACGLHMRFARAVGNTERTTIPCASRARGTAHQPNLLVRGAPRRLASASAAPQAPRDAPSRLRARSSIVGGLAPCVRFSSWRVKLRPEDSAMNGTYQPRAAALQQQRLQQSQQQGGNDELRGPKCARCRNHGFRIRVRGHKRQCRFKDCVCPKCKLIAERQRVMAAQVALRRSLAQDEALGLVPIIAMPHGVAPHDAGGDSADATANAAAHGPPSSWTQQRRLAASPLGTNAANAAAAAAQTAAAAAAFRAVAAAAASPAPSGEVVLYTGERSLYVESVPVTKSALLVS</sequence>
<accession>A0ACB8CIX5</accession>